<evidence type="ECO:0000256" key="1">
    <source>
        <dbReference type="SAM" id="SignalP"/>
    </source>
</evidence>
<organism evidence="2 3">
    <name type="scientific">Dreissena polymorpha</name>
    <name type="common">Zebra mussel</name>
    <name type="synonym">Mytilus polymorpha</name>
    <dbReference type="NCBI Taxonomy" id="45954"/>
    <lineage>
        <taxon>Eukaryota</taxon>
        <taxon>Metazoa</taxon>
        <taxon>Spiralia</taxon>
        <taxon>Lophotrochozoa</taxon>
        <taxon>Mollusca</taxon>
        <taxon>Bivalvia</taxon>
        <taxon>Autobranchia</taxon>
        <taxon>Heteroconchia</taxon>
        <taxon>Euheterodonta</taxon>
        <taxon>Imparidentia</taxon>
        <taxon>Neoheterodontei</taxon>
        <taxon>Myida</taxon>
        <taxon>Dreissenoidea</taxon>
        <taxon>Dreissenidae</taxon>
        <taxon>Dreissena</taxon>
    </lineage>
</organism>
<accession>A0A9D4BEF6</accession>
<gene>
    <name evidence="2" type="ORF">DPMN_074892</name>
</gene>
<proteinExistence type="predicted"/>
<protein>
    <submittedName>
        <fullName evidence="2">Uncharacterized protein</fullName>
    </submittedName>
</protein>
<feature type="chain" id="PRO_5038604607" evidence="1">
    <location>
        <begin position="23"/>
        <end position="157"/>
    </location>
</feature>
<sequence length="157" mass="16744">MFCLQRIYCILFIGLHAMDVFSIPHQRFLLDQSGEISTSTTAQYFYTVSDPVAPTHHNGYIHEASASATHSVSSSQSTANSPAVMSHGTTPLVTYSTVVNPTLTPQTTVLLIPTHPATTEAATHPATVRDCSVSDSVSCGFTFSIVCSTSGKTFANL</sequence>
<dbReference type="Proteomes" id="UP000828390">
    <property type="component" value="Unassembled WGS sequence"/>
</dbReference>
<feature type="signal peptide" evidence="1">
    <location>
        <begin position="1"/>
        <end position="22"/>
    </location>
</feature>
<reference evidence="2" key="1">
    <citation type="journal article" date="2019" name="bioRxiv">
        <title>The Genome of the Zebra Mussel, Dreissena polymorpha: A Resource for Invasive Species Research.</title>
        <authorList>
            <person name="McCartney M.A."/>
            <person name="Auch B."/>
            <person name="Kono T."/>
            <person name="Mallez S."/>
            <person name="Zhang Y."/>
            <person name="Obille A."/>
            <person name="Becker A."/>
            <person name="Abrahante J.E."/>
            <person name="Garbe J."/>
            <person name="Badalamenti J.P."/>
            <person name="Herman A."/>
            <person name="Mangelson H."/>
            <person name="Liachko I."/>
            <person name="Sullivan S."/>
            <person name="Sone E.D."/>
            <person name="Koren S."/>
            <person name="Silverstein K.A.T."/>
            <person name="Beckman K.B."/>
            <person name="Gohl D.M."/>
        </authorList>
    </citation>
    <scope>NUCLEOTIDE SEQUENCE</scope>
    <source>
        <strain evidence="2">Duluth1</strain>
        <tissue evidence="2">Whole animal</tissue>
    </source>
</reference>
<evidence type="ECO:0000313" key="3">
    <source>
        <dbReference type="Proteomes" id="UP000828390"/>
    </source>
</evidence>
<comment type="caution">
    <text evidence="2">The sequence shown here is derived from an EMBL/GenBank/DDBJ whole genome shotgun (WGS) entry which is preliminary data.</text>
</comment>
<name>A0A9D4BEF6_DREPO</name>
<reference evidence="2" key="2">
    <citation type="submission" date="2020-11" db="EMBL/GenBank/DDBJ databases">
        <authorList>
            <person name="McCartney M.A."/>
            <person name="Auch B."/>
            <person name="Kono T."/>
            <person name="Mallez S."/>
            <person name="Becker A."/>
            <person name="Gohl D.M."/>
            <person name="Silverstein K.A.T."/>
            <person name="Koren S."/>
            <person name="Bechman K.B."/>
            <person name="Herman A."/>
            <person name="Abrahante J.E."/>
            <person name="Garbe J."/>
        </authorList>
    </citation>
    <scope>NUCLEOTIDE SEQUENCE</scope>
    <source>
        <strain evidence="2">Duluth1</strain>
        <tissue evidence="2">Whole animal</tissue>
    </source>
</reference>
<dbReference type="EMBL" id="JAIWYP010000015">
    <property type="protein sequence ID" value="KAH3699930.1"/>
    <property type="molecule type" value="Genomic_DNA"/>
</dbReference>
<evidence type="ECO:0000313" key="2">
    <source>
        <dbReference type="EMBL" id="KAH3699930.1"/>
    </source>
</evidence>
<keyword evidence="3" id="KW-1185">Reference proteome</keyword>
<keyword evidence="1" id="KW-0732">Signal</keyword>
<dbReference type="AlphaFoldDB" id="A0A9D4BEF6"/>